<dbReference type="SUPFAM" id="SSF141673">
    <property type="entry name" value="MOSC N-terminal domain-like"/>
    <property type="match status" value="1"/>
</dbReference>
<dbReference type="InterPro" id="IPR011037">
    <property type="entry name" value="Pyrv_Knase-like_insert_dom_sf"/>
</dbReference>
<dbReference type="PROSITE" id="PS51340">
    <property type="entry name" value="MOSC"/>
    <property type="match status" value="1"/>
</dbReference>
<organism evidence="2 3">
    <name type="scientific">Bordetella ansorpii</name>
    <dbReference type="NCBI Taxonomy" id="288768"/>
    <lineage>
        <taxon>Bacteria</taxon>
        <taxon>Pseudomonadati</taxon>
        <taxon>Pseudomonadota</taxon>
        <taxon>Betaproteobacteria</taxon>
        <taxon>Burkholderiales</taxon>
        <taxon>Alcaligenaceae</taxon>
        <taxon>Bordetella</taxon>
    </lineage>
</organism>
<dbReference type="PANTHER" id="PTHR14237:SF19">
    <property type="entry name" value="MITOCHONDRIAL AMIDOXIME REDUCING COMPONENT 1"/>
    <property type="match status" value="1"/>
</dbReference>
<name>A0A157SPA5_9BORD</name>
<evidence type="ECO:0000259" key="1">
    <source>
        <dbReference type="PROSITE" id="PS51340"/>
    </source>
</evidence>
<dbReference type="SUPFAM" id="SSF50800">
    <property type="entry name" value="PK beta-barrel domain-like"/>
    <property type="match status" value="1"/>
</dbReference>
<proteinExistence type="predicted"/>
<feature type="domain" description="MOSC" evidence="1">
    <location>
        <begin position="144"/>
        <end position="299"/>
    </location>
</feature>
<dbReference type="GO" id="GO:0030151">
    <property type="term" value="F:molybdenum ion binding"/>
    <property type="evidence" value="ECO:0007669"/>
    <property type="project" value="InterPro"/>
</dbReference>
<dbReference type="EMBL" id="FKIF01000007">
    <property type="protein sequence ID" value="SAI72131.1"/>
    <property type="molecule type" value="Genomic_DNA"/>
</dbReference>
<dbReference type="Pfam" id="PF03476">
    <property type="entry name" value="MOSC_N"/>
    <property type="match status" value="1"/>
</dbReference>
<dbReference type="GO" id="GO:0003824">
    <property type="term" value="F:catalytic activity"/>
    <property type="evidence" value="ECO:0007669"/>
    <property type="project" value="InterPro"/>
</dbReference>
<reference evidence="2 3" key="1">
    <citation type="submission" date="2016-04" db="EMBL/GenBank/DDBJ databases">
        <authorList>
            <consortium name="Pathogen Informatics"/>
        </authorList>
    </citation>
    <scope>NUCLEOTIDE SEQUENCE [LARGE SCALE GENOMIC DNA]</scope>
    <source>
        <strain evidence="2 3">H050680373</strain>
    </source>
</reference>
<gene>
    <name evidence="2" type="primary">ycbX</name>
    <name evidence="2" type="ORF">SAMEA3906486_03956</name>
</gene>
<evidence type="ECO:0000313" key="2">
    <source>
        <dbReference type="EMBL" id="SAI72131.1"/>
    </source>
</evidence>
<dbReference type="GO" id="GO:0030170">
    <property type="term" value="F:pyridoxal phosphate binding"/>
    <property type="evidence" value="ECO:0007669"/>
    <property type="project" value="InterPro"/>
</dbReference>
<protein>
    <submittedName>
        <fullName evidence="2">Uncharacterized Fe-S protein</fullName>
    </submittedName>
</protein>
<dbReference type="InterPro" id="IPR005302">
    <property type="entry name" value="MoCF_Sase_C"/>
</dbReference>
<dbReference type="Proteomes" id="UP000076848">
    <property type="component" value="Unassembled WGS sequence"/>
</dbReference>
<dbReference type="InterPro" id="IPR005303">
    <property type="entry name" value="MOCOS_middle"/>
</dbReference>
<keyword evidence="3" id="KW-1185">Reference proteome</keyword>
<dbReference type="AlphaFoldDB" id="A0A157SPA5"/>
<evidence type="ECO:0000313" key="3">
    <source>
        <dbReference type="Proteomes" id="UP000076848"/>
    </source>
</evidence>
<accession>A0A157SPA5</accession>
<sequence length="302" mass="33066">MLAAFATDRFPPMSARILSLHIYPIKSCAGIDLAESDLDRAGLAHDRRWMLVDEAGQFMTQRQWPAMALIRTSLADGMLRLSAPGMAPLDVPLDGSELAGTAERVVVWRDAVLARAEHPRAAQWLSQVLGRSCRLFKIDVQAHRPANAEWVDRWRDGHPDLAEGFDGEHLFGFADGFPLLVTNQASLDDLNARLAAQGKAAVPMNRFRPNIVVQGEWAAFEEDYTAMITAGAARLALVKPCTRCSVPDVDQATAVQGDEPGRTLAGYRTLDAGVVFGRNAIVAQRERVRLRAGDPVGIELDF</sequence>
<dbReference type="Pfam" id="PF03473">
    <property type="entry name" value="MOSC"/>
    <property type="match status" value="1"/>
</dbReference>
<dbReference type="PANTHER" id="PTHR14237">
    <property type="entry name" value="MOLYBDOPTERIN COFACTOR SULFURASE MOSC"/>
    <property type="match status" value="1"/>
</dbReference>
<dbReference type="STRING" id="288768.SAMEA3906486_03956"/>